<reference evidence="2" key="1">
    <citation type="journal article" date="2013" name="J. Plant Res.">
        <title>Effect of fungi and light on seed germination of three Opuntia species from semiarid lands of central Mexico.</title>
        <authorList>
            <person name="Delgado-Sanchez P."/>
            <person name="Jimenez-Bremont J.F."/>
            <person name="Guerrero-Gonzalez Mde L."/>
            <person name="Flores J."/>
        </authorList>
    </citation>
    <scope>NUCLEOTIDE SEQUENCE</scope>
    <source>
        <tissue evidence="2">Cladode</tissue>
    </source>
</reference>
<dbReference type="AlphaFoldDB" id="A0A7C8YJ71"/>
<dbReference type="PANTHER" id="PTHR34670:SF8">
    <property type="entry name" value="EXPRESSED PROTEIN"/>
    <property type="match status" value="1"/>
</dbReference>
<sequence>MEGLIPYLYKAIVHQKTGVEGPIGSWLNPSSSPSASYARLPSGESGRFQFGSDISLFRSDNQGLSPKKKSTTEVVLSTGSRSPSQWVVSRQRVNVSDPPVVVMH</sequence>
<organism evidence="2">
    <name type="scientific">Opuntia streptacantha</name>
    <name type="common">Prickly pear cactus</name>
    <name type="synonym">Opuntia cardona</name>
    <dbReference type="NCBI Taxonomy" id="393608"/>
    <lineage>
        <taxon>Eukaryota</taxon>
        <taxon>Viridiplantae</taxon>
        <taxon>Streptophyta</taxon>
        <taxon>Embryophyta</taxon>
        <taxon>Tracheophyta</taxon>
        <taxon>Spermatophyta</taxon>
        <taxon>Magnoliopsida</taxon>
        <taxon>eudicotyledons</taxon>
        <taxon>Gunneridae</taxon>
        <taxon>Pentapetalae</taxon>
        <taxon>Caryophyllales</taxon>
        <taxon>Cactineae</taxon>
        <taxon>Cactaceae</taxon>
        <taxon>Opuntioideae</taxon>
        <taxon>Opuntia</taxon>
    </lineage>
</organism>
<evidence type="ECO:0000313" key="2">
    <source>
        <dbReference type="EMBL" id="MBA4619692.1"/>
    </source>
</evidence>
<reference evidence="2" key="2">
    <citation type="submission" date="2020-07" db="EMBL/GenBank/DDBJ databases">
        <authorList>
            <person name="Vera ALvarez R."/>
            <person name="Arias-Moreno D.M."/>
            <person name="Jimenez-Jacinto V."/>
            <person name="Jimenez-Bremont J.F."/>
            <person name="Swaminathan K."/>
            <person name="Moose S.P."/>
            <person name="Guerrero-Gonzalez M.L."/>
            <person name="Marino-Ramirez L."/>
            <person name="Landsman D."/>
            <person name="Rodriguez-Kessler M."/>
            <person name="Delgado-Sanchez P."/>
        </authorList>
    </citation>
    <scope>NUCLEOTIDE SEQUENCE</scope>
    <source>
        <tissue evidence="2">Cladode</tissue>
    </source>
</reference>
<feature type="region of interest" description="Disordered" evidence="1">
    <location>
        <begin position="59"/>
        <end position="89"/>
    </location>
</feature>
<proteinExistence type="predicted"/>
<accession>A0A7C8YJ71</accession>
<name>A0A7C8YJ71_OPUST</name>
<dbReference type="PANTHER" id="PTHR34670">
    <property type="entry name" value="EXPRESSED PROTEIN"/>
    <property type="match status" value="1"/>
</dbReference>
<evidence type="ECO:0000256" key="1">
    <source>
        <dbReference type="SAM" id="MobiDB-lite"/>
    </source>
</evidence>
<protein>
    <submittedName>
        <fullName evidence="2">Uncharacterized protein</fullName>
    </submittedName>
</protein>
<dbReference type="EMBL" id="GISG01026438">
    <property type="protein sequence ID" value="MBA4619692.1"/>
    <property type="molecule type" value="Transcribed_RNA"/>
</dbReference>
<feature type="compositionally biased region" description="Polar residues" evidence="1">
    <location>
        <begin position="72"/>
        <end position="89"/>
    </location>
</feature>